<proteinExistence type="predicted"/>
<feature type="transmembrane region" description="Helical" evidence="8">
    <location>
        <begin position="7"/>
        <end position="30"/>
    </location>
</feature>
<dbReference type="RefSeq" id="WP_388002438.1">
    <property type="nucleotide sequence ID" value="NZ_JBHUEE010000002.1"/>
</dbReference>
<feature type="transmembrane region" description="Helical" evidence="8">
    <location>
        <begin position="159"/>
        <end position="176"/>
    </location>
</feature>
<comment type="caution">
    <text evidence="9">The sequence shown here is derived from an EMBL/GenBank/DDBJ whole genome shotgun (WGS) entry which is preliminary data.</text>
</comment>
<feature type="transmembrane region" description="Helical" evidence="8">
    <location>
        <begin position="350"/>
        <end position="368"/>
    </location>
</feature>
<feature type="transmembrane region" description="Helical" evidence="8">
    <location>
        <begin position="380"/>
        <end position="402"/>
    </location>
</feature>
<name>A0ABW4L302_9MICO</name>
<evidence type="ECO:0000313" key="9">
    <source>
        <dbReference type="EMBL" id="MFD1716995.1"/>
    </source>
</evidence>
<dbReference type="EC" id="2.4.-.-" evidence="9"/>
<keyword evidence="7 8" id="KW-0472">Membrane</keyword>
<evidence type="ECO:0000256" key="4">
    <source>
        <dbReference type="ARBA" id="ARBA00022679"/>
    </source>
</evidence>
<evidence type="ECO:0000256" key="2">
    <source>
        <dbReference type="ARBA" id="ARBA00022475"/>
    </source>
</evidence>
<keyword evidence="6 8" id="KW-1133">Transmembrane helix</keyword>
<reference evidence="10" key="1">
    <citation type="journal article" date="2019" name="Int. J. Syst. Evol. Microbiol.">
        <title>The Global Catalogue of Microorganisms (GCM) 10K type strain sequencing project: providing services to taxonomists for standard genome sequencing and annotation.</title>
        <authorList>
            <consortium name="The Broad Institute Genomics Platform"/>
            <consortium name="The Broad Institute Genome Sequencing Center for Infectious Disease"/>
            <person name="Wu L."/>
            <person name="Ma J."/>
        </authorList>
    </citation>
    <scope>NUCLEOTIDE SEQUENCE [LARGE SCALE GENOMIC DNA]</scope>
    <source>
        <strain evidence="10">JCM 17130</strain>
    </source>
</reference>
<sequence length="496" mass="52290">MAAATRWTVAGVLGGVLTVVGAAMFAALTLNWRGTIDATYHLDYIYQLADGNLPAPYGVRFTPDGPLPHERQYASAHPPLYYAPVLALAGGAEPADWVRVVLTGRLLNVALGAVTVLLLGWAGWSLGGRSRHRLAVATAATGALSVSFVRFAGEIYGDVLLTTLATAGLVLAIRMLRAGPSRRRVLATAAVCGLGMLTKATFVVVLLLCAGAVLIAVTIHLPGPGRVRAALLRVAPVLALPAATSGWFYLRNLALSGSWFRSTPRVPVGDRPYRTLEENLTRPDFYLIVPDRLLGQEEVDLGALTNYQLSRALFVTLALLAVVAAGRWWSARRGADAPPLSVPSRAATTWAALVPLGALIGMYAVQLAHTVGYGNDNIRYFLPASIALGLLAGLACLAARGAGGLVAASVMVVLLGGTVRYSAHLAERFGVDGERGWLAWATAAAAQNDLPAWPVWSALAVSVFGVLIVVVAWRGLAATQRRRFGEVAVVPAPRPR</sequence>
<protein>
    <submittedName>
        <fullName evidence="9">ArnT family glycosyltransferase</fullName>
        <ecNumber evidence="9">2.4.-.-</ecNumber>
    </submittedName>
</protein>
<evidence type="ECO:0000256" key="7">
    <source>
        <dbReference type="ARBA" id="ARBA00023136"/>
    </source>
</evidence>
<dbReference type="PANTHER" id="PTHR33908">
    <property type="entry name" value="MANNOSYLTRANSFERASE YKCB-RELATED"/>
    <property type="match status" value="1"/>
</dbReference>
<keyword evidence="3 9" id="KW-0328">Glycosyltransferase</keyword>
<evidence type="ECO:0000256" key="8">
    <source>
        <dbReference type="SAM" id="Phobius"/>
    </source>
</evidence>
<keyword evidence="4 9" id="KW-0808">Transferase</keyword>
<dbReference type="InterPro" id="IPR050297">
    <property type="entry name" value="LipidA_mod_glycosyltrf_83"/>
</dbReference>
<feature type="transmembrane region" description="Helical" evidence="8">
    <location>
        <begin position="106"/>
        <end position="127"/>
    </location>
</feature>
<feature type="transmembrane region" description="Helical" evidence="8">
    <location>
        <begin position="231"/>
        <end position="250"/>
    </location>
</feature>
<feature type="transmembrane region" description="Helical" evidence="8">
    <location>
        <begin position="312"/>
        <end position="330"/>
    </location>
</feature>
<keyword evidence="10" id="KW-1185">Reference proteome</keyword>
<dbReference type="GO" id="GO:0016757">
    <property type="term" value="F:glycosyltransferase activity"/>
    <property type="evidence" value="ECO:0007669"/>
    <property type="project" value="UniProtKB-KW"/>
</dbReference>
<evidence type="ECO:0000313" key="10">
    <source>
        <dbReference type="Proteomes" id="UP001597277"/>
    </source>
</evidence>
<keyword evidence="5 8" id="KW-0812">Transmembrane</keyword>
<feature type="transmembrane region" description="Helical" evidence="8">
    <location>
        <begin position="453"/>
        <end position="473"/>
    </location>
</feature>
<evidence type="ECO:0000256" key="1">
    <source>
        <dbReference type="ARBA" id="ARBA00004651"/>
    </source>
</evidence>
<evidence type="ECO:0000256" key="6">
    <source>
        <dbReference type="ARBA" id="ARBA00022989"/>
    </source>
</evidence>
<accession>A0ABW4L302</accession>
<dbReference type="Proteomes" id="UP001597277">
    <property type="component" value="Unassembled WGS sequence"/>
</dbReference>
<evidence type="ECO:0000256" key="3">
    <source>
        <dbReference type="ARBA" id="ARBA00022676"/>
    </source>
</evidence>
<evidence type="ECO:0000256" key="5">
    <source>
        <dbReference type="ARBA" id="ARBA00022692"/>
    </source>
</evidence>
<dbReference type="PANTHER" id="PTHR33908:SF11">
    <property type="entry name" value="MEMBRANE PROTEIN"/>
    <property type="match status" value="1"/>
</dbReference>
<dbReference type="EMBL" id="JBHUEE010000002">
    <property type="protein sequence ID" value="MFD1716995.1"/>
    <property type="molecule type" value="Genomic_DNA"/>
</dbReference>
<gene>
    <name evidence="9" type="ORF">ACFSE6_04065</name>
</gene>
<comment type="subcellular location">
    <subcellularLocation>
        <location evidence="1">Cell membrane</location>
        <topology evidence="1">Multi-pass membrane protein</topology>
    </subcellularLocation>
</comment>
<keyword evidence="2" id="KW-1003">Cell membrane</keyword>
<organism evidence="9 10">
    <name type="scientific">Georgenia deserti</name>
    <dbReference type="NCBI Taxonomy" id="2093781"/>
    <lineage>
        <taxon>Bacteria</taxon>
        <taxon>Bacillati</taxon>
        <taxon>Actinomycetota</taxon>
        <taxon>Actinomycetes</taxon>
        <taxon>Micrococcales</taxon>
        <taxon>Bogoriellaceae</taxon>
        <taxon>Georgenia</taxon>
    </lineage>
</organism>
<feature type="transmembrane region" description="Helical" evidence="8">
    <location>
        <begin position="197"/>
        <end position="219"/>
    </location>
</feature>